<dbReference type="Pfam" id="PF08241">
    <property type="entry name" value="Methyltransf_11"/>
    <property type="match status" value="1"/>
</dbReference>
<organism evidence="2 3">
    <name type="scientific">Candidatus Falkowbacteria bacterium CG_4_9_14_3_um_filter_38_19</name>
    <dbReference type="NCBI Taxonomy" id="1974559"/>
    <lineage>
        <taxon>Bacteria</taxon>
        <taxon>Candidatus Falkowiibacteriota</taxon>
    </lineage>
</organism>
<proteinExistence type="predicted"/>
<evidence type="ECO:0000259" key="1">
    <source>
        <dbReference type="Pfam" id="PF08241"/>
    </source>
</evidence>
<sequence>MDEVEKIKERYERRKRLPKDLYSIFKFGNLFIYQERERKTLELLSKYGLDSLTNKRTLDVGCGRGSFLRDFIQLGARPENLYGIDLLEENIKGARQINPNINFICGNAENLDFPDKNFDIVLQSTCFTSIFDIEMKKRIAGEMFRVLKDEGIILWYDFRYNNPKNPDVKGIEKKEIKALFPNCKYDFNLIILAPPIVRRLAPLSWFLCEILEIIPFLRTHYLVVISKK</sequence>
<keyword evidence="2" id="KW-0489">Methyltransferase</keyword>
<dbReference type="InterPro" id="IPR029063">
    <property type="entry name" value="SAM-dependent_MTases_sf"/>
</dbReference>
<dbReference type="PANTHER" id="PTHR43591:SF24">
    <property type="entry name" value="2-METHOXY-6-POLYPRENYL-1,4-BENZOQUINOL METHYLASE, MITOCHONDRIAL"/>
    <property type="match status" value="1"/>
</dbReference>
<dbReference type="Gene3D" id="3.40.50.150">
    <property type="entry name" value="Vaccinia Virus protein VP39"/>
    <property type="match status" value="1"/>
</dbReference>
<reference evidence="3" key="1">
    <citation type="submission" date="2017-09" db="EMBL/GenBank/DDBJ databases">
        <title>Depth-based differentiation of microbial function through sediment-hosted aquifers and enrichment of novel symbionts in the deep terrestrial subsurface.</title>
        <authorList>
            <person name="Probst A.J."/>
            <person name="Ladd B."/>
            <person name="Jarett J.K."/>
            <person name="Geller-Mcgrath D.E."/>
            <person name="Sieber C.M.K."/>
            <person name="Emerson J.B."/>
            <person name="Anantharaman K."/>
            <person name="Thomas B.C."/>
            <person name="Malmstrom R."/>
            <person name="Stieglmeier M."/>
            <person name="Klingl A."/>
            <person name="Woyke T."/>
            <person name="Ryan C.M."/>
            <person name="Banfield J.F."/>
        </authorList>
    </citation>
    <scope>NUCLEOTIDE SEQUENCE [LARGE SCALE GENOMIC DNA]</scope>
</reference>
<dbReference type="EMBL" id="PFUO01000005">
    <property type="protein sequence ID" value="PJB18371.1"/>
    <property type="molecule type" value="Genomic_DNA"/>
</dbReference>
<gene>
    <name evidence="2" type="ORF">CO116_00080</name>
</gene>
<name>A0A2M8AKV7_9BACT</name>
<dbReference type="CDD" id="cd02440">
    <property type="entry name" value="AdoMet_MTases"/>
    <property type="match status" value="1"/>
</dbReference>
<accession>A0A2M8AKV7</accession>
<evidence type="ECO:0000313" key="3">
    <source>
        <dbReference type="Proteomes" id="UP000230611"/>
    </source>
</evidence>
<dbReference type="SUPFAM" id="SSF53335">
    <property type="entry name" value="S-adenosyl-L-methionine-dependent methyltransferases"/>
    <property type="match status" value="1"/>
</dbReference>
<dbReference type="GO" id="GO:0032259">
    <property type="term" value="P:methylation"/>
    <property type="evidence" value="ECO:0007669"/>
    <property type="project" value="UniProtKB-KW"/>
</dbReference>
<dbReference type="InterPro" id="IPR013216">
    <property type="entry name" value="Methyltransf_11"/>
</dbReference>
<dbReference type="Proteomes" id="UP000230611">
    <property type="component" value="Unassembled WGS sequence"/>
</dbReference>
<dbReference type="AlphaFoldDB" id="A0A2M8AKV7"/>
<keyword evidence="2" id="KW-0808">Transferase</keyword>
<dbReference type="PANTHER" id="PTHR43591">
    <property type="entry name" value="METHYLTRANSFERASE"/>
    <property type="match status" value="1"/>
</dbReference>
<comment type="caution">
    <text evidence="2">The sequence shown here is derived from an EMBL/GenBank/DDBJ whole genome shotgun (WGS) entry which is preliminary data.</text>
</comment>
<feature type="domain" description="Methyltransferase type 11" evidence="1">
    <location>
        <begin position="58"/>
        <end position="154"/>
    </location>
</feature>
<evidence type="ECO:0000313" key="2">
    <source>
        <dbReference type="EMBL" id="PJB18371.1"/>
    </source>
</evidence>
<dbReference type="GO" id="GO:0008757">
    <property type="term" value="F:S-adenosylmethionine-dependent methyltransferase activity"/>
    <property type="evidence" value="ECO:0007669"/>
    <property type="project" value="InterPro"/>
</dbReference>
<protein>
    <submittedName>
        <fullName evidence="2">SAM-dependent methyltransferase</fullName>
    </submittedName>
</protein>